<evidence type="ECO:0000256" key="2">
    <source>
        <dbReference type="ARBA" id="ARBA00022691"/>
    </source>
</evidence>
<accession>A0A7X2ZC95</accession>
<dbReference type="GO" id="GO:0016163">
    <property type="term" value="F:nitrogenase activity"/>
    <property type="evidence" value="ECO:0007669"/>
    <property type="project" value="InterPro"/>
</dbReference>
<dbReference type="Proteomes" id="UP000450917">
    <property type="component" value="Unassembled WGS sequence"/>
</dbReference>
<dbReference type="Pfam" id="PF03059">
    <property type="entry name" value="NAS"/>
    <property type="match status" value="1"/>
</dbReference>
<dbReference type="EMBL" id="WNZX01000013">
    <property type="protein sequence ID" value="MUG72212.1"/>
    <property type="molecule type" value="Genomic_DNA"/>
</dbReference>
<dbReference type="PROSITE" id="PS00699">
    <property type="entry name" value="NITROGENASE_1_1"/>
    <property type="match status" value="1"/>
</dbReference>
<sequence>MRGKLELLSLLQLLEDEIMALTHGSQACGGGYNLLRTKLDELCEFMVRDETIRQWKVWGRDKEIQNQAERLREASIEALCVSQSISLEEWGASPYLNHLFHSVKGEWQSFGMDGRSKLLFIGAGALPISVLTFAKEFGSTALGIDIDPATVGLANRAAKACGLETLVRFSDEKLSGLAFRREATHIMIASLVKNKHEVLKQLKETTRDDVEIMVRFGNGVKSIFNYPFEYGLTRDWLPVQIIESNPIYNTVILHKSASQVGKAVLA</sequence>
<dbReference type="InterPro" id="IPR029063">
    <property type="entry name" value="SAM-dependent_MTases_sf"/>
</dbReference>
<keyword evidence="2" id="KW-0949">S-adenosyl-L-methionine</keyword>
<dbReference type="PANTHER" id="PTHR32266">
    <property type="entry name" value="NICOTIANAMINE SYNTHASE 3"/>
    <property type="match status" value="1"/>
</dbReference>
<proteinExistence type="predicted"/>
<name>A0A7X2ZC95_9BACL</name>
<dbReference type="PANTHER" id="PTHR32266:SF12">
    <property type="entry name" value="NICOTIANAMINE SYNTHASE 3"/>
    <property type="match status" value="1"/>
</dbReference>
<dbReference type="InterPro" id="IPR004298">
    <property type="entry name" value="Nicotian_synth"/>
</dbReference>
<dbReference type="GO" id="GO:0030418">
    <property type="term" value="P:nicotianamine biosynthetic process"/>
    <property type="evidence" value="ECO:0007669"/>
    <property type="project" value="InterPro"/>
</dbReference>
<dbReference type="InterPro" id="IPR000318">
    <property type="entry name" value="Nase_comp1_CS"/>
</dbReference>
<evidence type="ECO:0008006" key="5">
    <source>
        <dbReference type="Google" id="ProtNLM"/>
    </source>
</evidence>
<protein>
    <recommendedName>
        <fullName evidence="5">Methyltransferase domain-containing protein</fullName>
    </recommendedName>
</protein>
<keyword evidence="1" id="KW-0808">Transferase</keyword>
<evidence type="ECO:0000256" key="1">
    <source>
        <dbReference type="ARBA" id="ARBA00022679"/>
    </source>
</evidence>
<evidence type="ECO:0000313" key="4">
    <source>
        <dbReference type="Proteomes" id="UP000450917"/>
    </source>
</evidence>
<evidence type="ECO:0000313" key="3">
    <source>
        <dbReference type="EMBL" id="MUG72212.1"/>
    </source>
</evidence>
<organism evidence="3 4">
    <name type="scientific">Paenibacillus validus</name>
    <dbReference type="NCBI Taxonomy" id="44253"/>
    <lineage>
        <taxon>Bacteria</taxon>
        <taxon>Bacillati</taxon>
        <taxon>Bacillota</taxon>
        <taxon>Bacilli</taxon>
        <taxon>Bacillales</taxon>
        <taxon>Paenibacillaceae</taxon>
        <taxon>Paenibacillus</taxon>
    </lineage>
</organism>
<dbReference type="AlphaFoldDB" id="A0A7X2ZC95"/>
<keyword evidence="4" id="KW-1185">Reference proteome</keyword>
<dbReference type="RefSeq" id="WP_155615080.1">
    <property type="nucleotide sequence ID" value="NZ_WNZX01000013.1"/>
</dbReference>
<dbReference type="PROSITE" id="PS51257">
    <property type="entry name" value="PROKAR_LIPOPROTEIN"/>
    <property type="match status" value="1"/>
</dbReference>
<dbReference type="Gene3D" id="3.40.50.150">
    <property type="entry name" value="Vaccinia Virus protein VP39"/>
    <property type="match status" value="1"/>
</dbReference>
<comment type="caution">
    <text evidence="3">The sequence shown here is derived from an EMBL/GenBank/DDBJ whole genome shotgun (WGS) entry which is preliminary data.</text>
</comment>
<reference evidence="3 4" key="1">
    <citation type="submission" date="2019-11" db="EMBL/GenBank/DDBJ databases">
        <title>Draft genome sequences of five Paenibacillus species of dairy origin.</title>
        <authorList>
            <person name="Olajide A.M."/>
            <person name="Chen S."/>
            <person name="Lapointe G."/>
        </authorList>
    </citation>
    <scope>NUCLEOTIDE SEQUENCE [LARGE SCALE GENOMIC DNA]</scope>
    <source>
        <strain evidence="3 4">2CS3</strain>
    </source>
</reference>
<dbReference type="GO" id="GO:0030410">
    <property type="term" value="F:nicotianamine synthase activity"/>
    <property type="evidence" value="ECO:0007669"/>
    <property type="project" value="InterPro"/>
</dbReference>
<gene>
    <name evidence="3" type="ORF">GNP93_16195</name>
</gene>